<comment type="caution">
    <text evidence="9">The sequence shown here is derived from an EMBL/GenBank/DDBJ whole genome shotgun (WGS) entry which is preliminary data.</text>
</comment>
<keyword evidence="5 7" id="KW-1133">Transmembrane helix</keyword>
<proteinExistence type="predicted"/>
<gene>
    <name evidence="9" type="primary">dctM_104</name>
    <name evidence="9" type="ORF">SDC9_210080</name>
</gene>
<dbReference type="AlphaFoldDB" id="A0A645JSI4"/>
<evidence type="ECO:0000313" key="9">
    <source>
        <dbReference type="EMBL" id="MPN62333.1"/>
    </source>
</evidence>
<protein>
    <submittedName>
        <fullName evidence="9">C4-dicarboxylate TRAP transporter large permease protein DctM</fullName>
    </submittedName>
</protein>
<reference evidence="9" key="1">
    <citation type="submission" date="2019-08" db="EMBL/GenBank/DDBJ databases">
        <authorList>
            <person name="Kucharzyk K."/>
            <person name="Murdoch R.W."/>
            <person name="Higgins S."/>
            <person name="Loffler F."/>
        </authorList>
    </citation>
    <scope>NUCLEOTIDE SEQUENCE</scope>
</reference>
<dbReference type="PANTHER" id="PTHR33362">
    <property type="entry name" value="SIALIC ACID TRAP TRANSPORTER PERMEASE PROTEIN SIAT-RELATED"/>
    <property type="match status" value="1"/>
</dbReference>
<dbReference type="PANTHER" id="PTHR33362:SF3">
    <property type="entry name" value="SIALIC ACID TRAP TRANSPORTER PERMEASE PROTEIN SIAT"/>
    <property type="match status" value="1"/>
</dbReference>
<evidence type="ECO:0000256" key="5">
    <source>
        <dbReference type="ARBA" id="ARBA00022989"/>
    </source>
</evidence>
<evidence type="ECO:0000256" key="4">
    <source>
        <dbReference type="ARBA" id="ARBA00022692"/>
    </source>
</evidence>
<accession>A0A645JSI4</accession>
<evidence type="ECO:0000256" key="7">
    <source>
        <dbReference type="SAM" id="Phobius"/>
    </source>
</evidence>
<evidence type="ECO:0000256" key="1">
    <source>
        <dbReference type="ARBA" id="ARBA00004429"/>
    </source>
</evidence>
<comment type="subcellular location">
    <subcellularLocation>
        <location evidence="1">Cell inner membrane</location>
        <topology evidence="1">Multi-pass membrane protein</topology>
    </subcellularLocation>
</comment>
<dbReference type="Pfam" id="PF06808">
    <property type="entry name" value="DctM"/>
    <property type="match status" value="1"/>
</dbReference>
<evidence type="ECO:0000256" key="3">
    <source>
        <dbReference type="ARBA" id="ARBA00022519"/>
    </source>
</evidence>
<dbReference type="GO" id="GO:0005886">
    <property type="term" value="C:plasma membrane"/>
    <property type="evidence" value="ECO:0007669"/>
    <property type="project" value="UniProtKB-SubCell"/>
</dbReference>
<dbReference type="GO" id="GO:0022857">
    <property type="term" value="F:transmembrane transporter activity"/>
    <property type="evidence" value="ECO:0007669"/>
    <property type="project" value="TreeGrafter"/>
</dbReference>
<dbReference type="InterPro" id="IPR004681">
    <property type="entry name" value="TRAP_DctM"/>
</dbReference>
<dbReference type="InterPro" id="IPR010656">
    <property type="entry name" value="DctM"/>
</dbReference>
<sequence length="147" mass="15765">MLIIGFANAFSWLLTSLGAEQLFLNFITSLSNSKIVVLMLLNAALLIVGCFVETNSAVILLTPILVPTMTALGVDPVHLGIIMSVNLLIGILTPPMGMALYIVQGICHAPFEKIVRAVLVPIMCLLAVQLLVTYIPWISLALPALVK</sequence>
<keyword evidence="3" id="KW-0997">Cell inner membrane</keyword>
<keyword evidence="4 7" id="KW-0812">Transmembrane</keyword>
<feature type="transmembrane region" description="Helical" evidence="7">
    <location>
        <begin position="114"/>
        <end position="137"/>
    </location>
</feature>
<evidence type="ECO:0000256" key="6">
    <source>
        <dbReference type="ARBA" id="ARBA00023136"/>
    </source>
</evidence>
<keyword evidence="2" id="KW-1003">Cell membrane</keyword>
<dbReference type="EMBL" id="VSSQ01140181">
    <property type="protein sequence ID" value="MPN62333.1"/>
    <property type="molecule type" value="Genomic_DNA"/>
</dbReference>
<feature type="domain" description="TRAP C4-dicarboxylate transport system permease DctM subunit" evidence="8">
    <location>
        <begin position="1"/>
        <end position="138"/>
    </location>
</feature>
<keyword evidence="6 7" id="KW-0472">Membrane</keyword>
<evidence type="ECO:0000256" key="2">
    <source>
        <dbReference type="ARBA" id="ARBA00022475"/>
    </source>
</evidence>
<feature type="transmembrane region" description="Helical" evidence="7">
    <location>
        <begin position="80"/>
        <end position="102"/>
    </location>
</feature>
<organism evidence="9">
    <name type="scientific">bioreactor metagenome</name>
    <dbReference type="NCBI Taxonomy" id="1076179"/>
    <lineage>
        <taxon>unclassified sequences</taxon>
        <taxon>metagenomes</taxon>
        <taxon>ecological metagenomes</taxon>
    </lineage>
</organism>
<evidence type="ECO:0000259" key="8">
    <source>
        <dbReference type="Pfam" id="PF06808"/>
    </source>
</evidence>
<name>A0A645JSI4_9ZZZZ</name>